<name>A0A1H5EG42_9PSED</name>
<reference evidence="1 2" key="1">
    <citation type="submission" date="2016-10" db="EMBL/GenBank/DDBJ databases">
        <authorList>
            <person name="Varghese N."/>
            <person name="Submissions S."/>
        </authorList>
    </citation>
    <scope>NUCLEOTIDE SEQUENCE [LARGE SCALE GENOMIC DNA]</scope>
    <source>
        <strain evidence="1 2">BS2773</strain>
    </source>
</reference>
<sequence length="111" mass="11725">MLIVPTLRVGMHPVTLRVTIAQGFSLALAGGTRSVPGGIPTQSVGTIKKPNQNTETLSSLNAMTCNLAFDLENSQRSMLLAIQQMAELGQLLVDRALEQVSPSPASQIGPK</sequence>
<proteinExistence type="predicted"/>
<dbReference type="EMBL" id="FNTS01000002">
    <property type="protein sequence ID" value="SED90111.1"/>
    <property type="molecule type" value="Genomic_DNA"/>
</dbReference>
<keyword evidence="2" id="KW-1185">Reference proteome</keyword>
<comment type="caution">
    <text evidence="1">The sequence shown here is derived from an EMBL/GenBank/DDBJ whole genome shotgun (WGS) entry which is preliminary data.</text>
</comment>
<evidence type="ECO:0000313" key="2">
    <source>
        <dbReference type="Proteomes" id="UP000182179"/>
    </source>
</evidence>
<organism evidence="1 2">
    <name type="scientific">Pseudomonas costantinii</name>
    <dbReference type="NCBI Taxonomy" id="168469"/>
    <lineage>
        <taxon>Bacteria</taxon>
        <taxon>Pseudomonadati</taxon>
        <taxon>Pseudomonadota</taxon>
        <taxon>Gammaproteobacteria</taxon>
        <taxon>Pseudomonadales</taxon>
        <taxon>Pseudomonadaceae</taxon>
        <taxon>Pseudomonas</taxon>
    </lineage>
</organism>
<evidence type="ECO:0000313" key="1">
    <source>
        <dbReference type="EMBL" id="SED90111.1"/>
    </source>
</evidence>
<accession>A0A1H5EG42</accession>
<protein>
    <submittedName>
        <fullName evidence="1">Uncharacterized protein</fullName>
    </submittedName>
</protein>
<dbReference type="Pfam" id="PF19619">
    <property type="entry name" value="DUF6124"/>
    <property type="match status" value="1"/>
</dbReference>
<dbReference type="Proteomes" id="UP000182179">
    <property type="component" value="Unassembled WGS sequence"/>
</dbReference>
<gene>
    <name evidence="1" type="ORF">SAMN04515675_3055</name>
</gene>